<sequence length="130" mass="13847">MSGKCALLQTVLSFGTTPTLPLFALSKGFDGIPAQLGNLPGYAIFLISAAAILLLGYVVIGCVCCPNHNIKALSYQNGFSVSRLNENNSLQFENPSEFAIFPPHSAVIDLQPVGLPYPTFEDKGDLRATS</sequence>
<evidence type="ECO:0000256" key="1">
    <source>
        <dbReference type="SAM" id="Phobius"/>
    </source>
</evidence>
<proteinExistence type="predicted"/>
<keyword evidence="1" id="KW-0472">Membrane</keyword>
<keyword evidence="3" id="KW-1185">Reference proteome</keyword>
<evidence type="ECO:0000313" key="3">
    <source>
        <dbReference type="Proteomes" id="UP001054945"/>
    </source>
</evidence>
<accession>A0AAV4WJM6</accession>
<dbReference type="Proteomes" id="UP001054945">
    <property type="component" value="Unassembled WGS sequence"/>
</dbReference>
<reference evidence="2 3" key="1">
    <citation type="submission" date="2021-06" db="EMBL/GenBank/DDBJ databases">
        <title>Caerostris extrusa draft genome.</title>
        <authorList>
            <person name="Kono N."/>
            <person name="Arakawa K."/>
        </authorList>
    </citation>
    <scope>NUCLEOTIDE SEQUENCE [LARGE SCALE GENOMIC DNA]</scope>
</reference>
<evidence type="ECO:0000313" key="2">
    <source>
        <dbReference type="EMBL" id="GIY83080.1"/>
    </source>
</evidence>
<protein>
    <submittedName>
        <fullName evidence="2">Uncharacterized protein</fullName>
    </submittedName>
</protein>
<dbReference type="EMBL" id="BPLR01016334">
    <property type="protein sequence ID" value="GIY83080.1"/>
    <property type="molecule type" value="Genomic_DNA"/>
</dbReference>
<keyword evidence="1" id="KW-1133">Transmembrane helix</keyword>
<name>A0AAV4WJM6_CAEEX</name>
<gene>
    <name evidence="2" type="ORF">CEXT_548381</name>
</gene>
<dbReference type="AlphaFoldDB" id="A0AAV4WJM6"/>
<comment type="caution">
    <text evidence="2">The sequence shown here is derived from an EMBL/GenBank/DDBJ whole genome shotgun (WGS) entry which is preliminary data.</text>
</comment>
<keyword evidence="1" id="KW-0812">Transmembrane</keyword>
<feature type="transmembrane region" description="Helical" evidence="1">
    <location>
        <begin position="42"/>
        <end position="65"/>
    </location>
</feature>
<organism evidence="2 3">
    <name type="scientific">Caerostris extrusa</name>
    <name type="common">Bark spider</name>
    <name type="synonym">Caerostris bankana</name>
    <dbReference type="NCBI Taxonomy" id="172846"/>
    <lineage>
        <taxon>Eukaryota</taxon>
        <taxon>Metazoa</taxon>
        <taxon>Ecdysozoa</taxon>
        <taxon>Arthropoda</taxon>
        <taxon>Chelicerata</taxon>
        <taxon>Arachnida</taxon>
        <taxon>Araneae</taxon>
        <taxon>Araneomorphae</taxon>
        <taxon>Entelegynae</taxon>
        <taxon>Araneoidea</taxon>
        <taxon>Araneidae</taxon>
        <taxon>Caerostris</taxon>
    </lineage>
</organism>